<evidence type="ECO:0000313" key="6">
    <source>
        <dbReference type="EMBL" id="KAK0601264.1"/>
    </source>
</evidence>
<dbReference type="GO" id="GO:0006952">
    <property type="term" value="P:defense response"/>
    <property type="evidence" value="ECO:0007669"/>
    <property type="project" value="UniProtKB-KW"/>
</dbReference>
<feature type="domain" description="Disease resistance N-terminal" evidence="5">
    <location>
        <begin position="62"/>
        <end position="145"/>
    </location>
</feature>
<dbReference type="AlphaFoldDB" id="A0AA39SZG3"/>
<dbReference type="Gene3D" id="1.20.5.4130">
    <property type="match status" value="1"/>
</dbReference>
<comment type="caution">
    <text evidence="6">The sequence shown here is derived from an EMBL/GenBank/DDBJ whole genome shotgun (WGS) entry which is preliminary data.</text>
</comment>
<keyword evidence="7" id="KW-1185">Reference proteome</keyword>
<proteinExistence type="predicted"/>
<evidence type="ECO:0000313" key="7">
    <source>
        <dbReference type="Proteomes" id="UP001168877"/>
    </source>
</evidence>
<reference evidence="6" key="1">
    <citation type="journal article" date="2022" name="Plant J.">
        <title>Strategies of tolerance reflected in two North American maple genomes.</title>
        <authorList>
            <person name="McEvoy S.L."/>
            <person name="Sezen U.U."/>
            <person name="Trouern-Trend A."/>
            <person name="McMahon S.M."/>
            <person name="Schaberg P.G."/>
            <person name="Yang J."/>
            <person name="Wegrzyn J.L."/>
            <person name="Swenson N.G."/>
        </authorList>
    </citation>
    <scope>NUCLEOTIDE SEQUENCE</scope>
    <source>
        <strain evidence="6">NS2018</strain>
    </source>
</reference>
<dbReference type="GO" id="GO:0000166">
    <property type="term" value="F:nucleotide binding"/>
    <property type="evidence" value="ECO:0007669"/>
    <property type="project" value="UniProtKB-KW"/>
</dbReference>
<dbReference type="Proteomes" id="UP001168877">
    <property type="component" value="Unassembled WGS sequence"/>
</dbReference>
<sequence>MEGVTKWDPVRLKASDEVRQIYSNIRHIDQQVSAVSMVAVLEADLEQARARIQELETDHRFSKKLTDFLIDEAVFLGSVRQEVQWLKNELGWMQCYIASADEKQDDNPIVRKWLNDITQIAYDAEDVIDKFILQVHDEETKERKQLDDQALTRKQSQPDAFPPCPVVSTAGKSICRKKSVFCRKIVILHDMGKDIEKLKIRINDLSRIRELYNSKVPVTRGKETAAMLLQH</sequence>
<name>A0AA39SZG3_ACESA</name>
<keyword evidence="3" id="KW-0611">Plant defense</keyword>
<dbReference type="Pfam" id="PF18052">
    <property type="entry name" value="Rx_N"/>
    <property type="match status" value="1"/>
</dbReference>
<feature type="coiled-coil region" evidence="4">
    <location>
        <begin position="38"/>
        <end position="65"/>
    </location>
</feature>
<evidence type="ECO:0000256" key="1">
    <source>
        <dbReference type="ARBA" id="ARBA00022737"/>
    </source>
</evidence>
<dbReference type="InterPro" id="IPR038005">
    <property type="entry name" value="RX-like_CC"/>
</dbReference>
<keyword evidence="2" id="KW-0547">Nucleotide-binding</keyword>
<evidence type="ECO:0000256" key="4">
    <source>
        <dbReference type="SAM" id="Coils"/>
    </source>
</evidence>
<reference evidence="6" key="2">
    <citation type="submission" date="2023-06" db="EMBL/GenBank/DDBJ databases">
        <authorList>
            <person name="Swenson N.G."/>
            <person name="Wegrzyn J.L."/>
            <person name="Mcevoy S.L."/>
        </authorList>
    </citation>
    <scope>NUCLEOTIDE SEQUENCE</scope>
    <source>
        <strain evidence="6">NS2018</strain>
        <tissue evidence="6">Leaf</tissue>
    </source>
</reference>
<evidence type="ECO:0000259" key="5">
    <source>
        <dbReference type="Pfam" id="PF18052"/>
    </source>
</evidence>
<dbReference type="PANTHER" id="PTHR19338:SF66">
    <property type="entry name" value="NB-ARC DOMAIN-CONTAINING PROTEIN"/>
    <property type="match status" value="1"/>
</dbReference>
<protein>
    <recommendedName>
        <fullName evidence="5">Disease resistance N-terminal domain-containing protein</fullName>
    </recommendedName>
</protein>
<keyword evidence="4" id="KW-0175">Coiled coil</keyword>
<dbReference type="EMBL" id="JAUESC010000003">
    <property type="protein sequence ID" value="KAK0601264.1"/>
    <property type="molecule type" value="Genomic_DNA"/>
</dbReference>
<accession>A0AA39SZG3</accession>
<evidence type="ECO:0000256" key="3">
    <source>
        <dbReference type="ARBA" id="ARBA00022821"/>
    </source>
</evidence>
<dbReference type="InterPro" id="IPR041118">
    <property type="entry name" value="Rx_N"/>
</dbReference>
<keyword evidence="1" id="KW-0677">Repeat</keyword>
<dbReference type="CDD" id="cd14798">
    <property type="entry name" value="RX-CC_like"/>
    <property type="match status" value="1"/>
</dbReference>
<evidence type="ECO:0000256" key="2">
    <source>
        <dbReference type="ARBA" id="ARBA00022741"/>
    </source>
</evidence>
<organism evidence="6 7">
    <name type="scientific">Acer saccharum</name>
    <name type="common">Sugar maple</name>
    <dbReference type="NCBI Taxonomy" id="4024"/>
    <lineage>
        <taxon>Eukaryota</taxon>
        <taxon>Viridiplantae</taxon>
        <taxon>Streptophyta</taxon>
        <taxon>Embryophyta</taxon>
        <taxon>Tracheophyta</taxon>
        <taxon>Spermatophyta</taxon>
        <taxon>Magnoliopsida</taxon>
        <taxon>eudicotyledons</taxon>
        <taxon>Gunneridae</taxon>
        <taxon>Pentapetalae</taxon>
        <taxon>rosids</taxon>
        <taxon>malvids</taxon>
        <taxon>Sapindales</taxon>
        <taxon>Sapindaceae</taxon>
        <taxon>Hippocastanoideae</taxon>
        <taxon>Acereae</taxon>
        <taxon>Acer</taxon>
    </lineage>
</organism>
<dbReference type="PANTHER" id="PTHR19338">
    <property type="entry name" value="TRANSLOCASE OF INNER MITOCHONDRIAL MEMBRANE 13 HOMOLOG"/>
    <property type="match status" value="1"/>
</dbReference>
<gene>
    <name evidence="6" type="ORF">LWI29_022575</name>
</gene>